<name>A0ABU3VP62_9EURY</name>
<accession>A0ABU3VP62</accession>
<dbReference type="EMBL" id="JAWDKC010000013">
    <property type="protein sequence ID" value="MDV0445186.1"/>
    <property type="molecule type" value="Genomic_DNA"/>
</dbReference>
<reference evidence="2 3" key="1">
    <citation type="submission" date="2023-06" db="EMBL/GenBank/DDBJ databases">
        <title>Genome sequence of Methanimicrococcus sp. At1.</title>
        <authorList>
            <person name="Protasov E."/>
            <person name="Platt K."/>
            <person name="Poehlein A."/>
            <person name="Daniel R."/>
            <person name="Brune A."/>
        </authorList>
    </citation>
    <scope>NUCLEOTIDE SEQUENCE [LARGE SCALE GENOMIC DNA]</scope>
    <source>
        <strain evidence="2 3">At1</strain>
    </source>
</reference>
<dbReference type="Proteomes" id="UP001272052">
    <property type="component" value="Unassembled WGS sequence"/>
</dbReference>
<gene>
    <name evidence="2" type="ORF">MmiAt1_07430</name>
</gene>
<protein>
    <submittedName>
        <fullName evidence="2">Uncharacterized protein</fullName>
    </submittedName>
</protein>
<evidence type="ECO:0000313" key="2">
    <source>
        <dbReference type="EMBL" id="MDV0445186.1"/>
    </source>
</evidence>
<keyword evidence="3" id="KW-1185">Reference proteome</keyword>
<comment type="caution">
    <text evidence="2">The sequence shown here is derived from an EMBL/GenBank/DDBJ whole genome shotgun (WGS) entry which is preliminary data.</text>
</comment>
<evidence type="ECO:0000256" key="1">
    <source>
        <dbReference type="SAM" id="Coils"/>
    </source>
</evidence>
<sequence>MKKSFFKTVSVFLAVLMLSMAFVPVVSAQADQQKITALENEIADVMSRTELLKDDAESKVVAAELDDGSVFYAVSWNDPEIDGRVNFALMTEADLISEGYLKSSGLSNFEIADAVTRASYSFWNGSYISTYGNSVTGGFNMYLSPVDAPFVFNNGATVAGALGRLVFAATGLGSTVAYAVGVLITVAIKAMYHFGKNPDGSIVIQVPYASAIAYAAGLPGYIKVGSITYWF</sequence>
<feature type="coiled-coil region" evidence="1">
    <location>
        <begin position="28"/>
        <end position="55"/>
    </location>
</feature>
<proteinExistence type="predicted"/>
<dbReference type="RefSeq" id="WP_318785614.1">
    <property type="nucleotide sequence ID" value="NZ_JAWDKC010000013.1"/>
</dbReference>
<keyword evidence="1" id="KW-0175">Coiled coil</keyword>
<organism evidence="2 3">
    <name type="scientific">Methanimicrococcus hacksteinii</name>
    <dbReference type="NCBI Taxonomy" id="3028293"/>
    <lineage>
        <taxon>Archaea</taxon>
        <taxon>Methanobacteriati</taxon>
        <taxon>Methanobacteriota</taxon>
        <taxon>Stenosarchaea group</taxon>
        <taxon>Methanomicrobia</taxon>
        <taxon>Methanosarcinales</taxon>
        <taxon>Methanosarcinaceae</taxon>
        <taxon>Methanimicrococcus</taxon>
    </lineage>
</organism>
<evidence type="ECO:0000313" key="3">
    <source>
        <dbReference type="Proteomes" id="UP001272052"/>
    </source>
</evidence>